<dbReference type="Proteomes" id="UP001217089">
    <property type="component" value="Unassembled WGS sequence"/>
</dbReference>
<keyword evidence="8" id="KW-1185">Reference proteome</keyword>
<evidence type="ECO:0000259" key="6">
    <source>
        <dbReference type="PROSITE" id="PS50011"/>
    </source>
</evidence>
<evidence type="ECO:0000256" key="4">
    <source>
        <dbReference type="ARBA" id="ARBA00022777"/>
    </source>
</evidence>
<dbReference type="EMBL" id="JARBDR010000923">
    <property type="protein sequence ID" value="KAJ8297817.1"/>
    <property type="molecule type" value="Genomic_DNA"/>
</dbReference>
<evidence type="ECO:0000256" key="2">
    <source>
        <dbReference type="ARBA" id="ARBA00022679"/>
    </source>
</evidence>
<dbReference type="PROSITE" id="PS50011">
    <property type="entry name" value="PROTEIN_KINASE_DOM"/>
    <property type="match status" value="1"/>
</dbReference>
<dbReference type="PANTHER" id="PTHR24345">
    <property type="entry name" value="SERINE/THREONINE-PROTEIN KINASE PLK"/>
    <property type="match status" value="1"/>
</dbReference>
<dbReference type="SUPFAM" id="SSF56112">
    <property type="entry name" value="Protein kinase-like (PK-like)"/>
    <property type="match status" value="1"/>
</dbReference>
<keyword evidence="1" id="KW-0723">Serine/threonine-protein kinase</keyword>
<proteinExistence type="predicted"/>
<protein>
    <recommendedName>
        <fullName evidence="6">Protein kinase domain-containing protein</fullName>
    </recommendedName>
</protein>
<dbReference type="Gene3D" id="1.10.510.10">
    <property type="entry name" value="Transferase(Phosphotransferase) domain 1"/>
    <property type="match status" value="1"/>
</dbReference>
<evidence type="ECO:0000313" key="7">
    <source>
        <dbReference type="EMBL" id="KAJ8297817.1"/>
    </source>
</evidence>
<dbReference type="InterPro" id="IPR000719">
    <property type="entry name" value="Prot_kinase_dom"/>
</dbReference>
<comment type="caution">
    <text evidence="7">The sequence shown here is derived from an EMBL/GenBank/DDBJ whole genome shotgun (WGS) entry which is preliminary data.</text>
</comment>
<evidence type="ECO:0000313" key="8">
    <source>
        <dbReference type="Proteomes" id="UP001217089"/>
    </source>
</evidence>
<keyword evidence="3" id="KW-0547">Nucleotide-binding</keyword>
<dbReference type="PANTHER" id="PTHR24345:SF91">
    <property type="entry name" value="SERINE_THREONINE-PROTEIN KINASE PLK4"/>
    <property type="match status" value="1"/>
</dbReference>
<reference evidence="7 8" key="1">
    <citation type="submission" date="2022-12" db="EMBL/GenBank/DDBJ databases">
        <title>Chromosome-level genome of Tegillarca granosa.</title>
        <authorList>
            <person name="Kim J."/>
        </authorList>
    </citation>
    <scope>NUCLEOTIDE SEQUENCE [LARGE SCALE GENOMIC DNA]</scope>
    <source>
        <strain evidence="7">Teg-2019</strain>
        <tissue evidence="7">Adductor muscle</tissue>
    </source>
</reference>
<keyword evidence="2" id="KW-0808">Transferase</keyword>
<gene>
    <name evidence="7" type="ORF">KUTeg_024348</name>
</gene>
<dbReference type="InterPro" id="IPR011009">
    <property type="entry name" value="Kinase-like_dom_sf"/>
</dbReference>
<feature type="domain" description="Protein kinase" evidence="6">
    <location>
        <begin position="1"/>
        <end position="70"/>
    </location>
</feature>
<keyword evidence="5" id="KW-0067">ATP-binding</keyword>
<accession>A0ABQ9DXT5</accession>
<evidence type="ECO:0000256" key="5">
    <source>
        <dbReference type="ARBA" id="ARBA00022840"/>
    </source>
</evidence>
<evidence type="ECO:0000256" key="3">
    <source>
        <dbReference type="ARBA" id="ARBA00022741"/>
    </source>
</evidence>
<evidence type="ECO:0000256" key="1">
    <source>
        <dbReference type="ARBA" id="ARBA00022527"/>
    </source>
</evidence>
<keyword evidence="4" id="KW-0418">Kinase</keyword>
<organism evidence="7 8">
    <name type="scientific">Tegillarca granosa</name>
    <name type="common">Malaysian cockle</name>
    <name type="synonym">Anadara granosa</name>
    <dbReference type="NCBI Taxonomy" id="220873"/>
    <lineage>
        <taxon>Eukaryota</taxon>
        <taxon>Metazoa</taxon>
        <taxon>Spiralia</taxon>
        <taxon>Lophotrochozoa</taxon>
        <taxon>Mollusca</taxon>
        <taxon>Bivalvia</taxon>
        <taxon>Autobranchia</taxon>
        <taxon>Pteriomorphia</taxon>
        <taxon>Arcoida</taxon>
        <taxon>Arcoidea</taxon>
        <taxon>Arcidae</taxon>
        <taxon>Tegillarca</taxon>
    </lineage>
</organism>
<name>A0ABQ9DXT5_TEGGR</name>
<sequence length="70" mass="7789">MINKQAMTASNMAVRVRKEVEIHSRLKHPSVLEVSCFNASKIADFGLATQLVVPDEKHFTMCGTPNYISP</sequence>